<gene>
    <name evidence="1" type="ORF">L6164_028594</name>
</gene>
<organism evidence="1 2">
    <name type="scientific">Bauhinia variegata</name>
    <name type="common">Purple orchid tree</name>
    <name type="synonym">Phanera variegata</name>
    <dbReference type="NCBI Taxonomy" id="167791"/>
    <lineage>
        <taxon>Eukaryota</taxon>
        <taxon>Viridiplantae</taxon>
        <taxon>Streptophyta</taxon>
        <taxon>Embryophyta</taxon>
        <taxon>Tracheophyta</taxon>
        <taxon>Spermatophyta</taxon>
        <taxon>Magnoliopsida</taxon>
        <taxon>eudicotyledons</taxon>
        <taxon>Gunneridae</taxon>
        <taxon>Pentapetalae</taxon>
        <taxon>rosids</taxon>
        <taxon>fabids</taxon>
        <taxon>Fabales</taxon>
        <taxon>Fabaceae</taxon>
        <taxon>Cercidoideae</taxon>
        <taxon>Cercideae</taxon>
        <taxon>Bauhiniinae</taxon>
        <taxon>Bauhinia</taxon>
    </lineage>
</organism>
<proteinExistence type="predicted"/>
<reference evidence="1 2" key="1">
    <citation type="journal article" date="2022" name="DNA Res.">
        <title>Chromosomal-level genome assembly of the orchid tree Bauhinia variegata (Leguminosae; Cercidoideae) supports the allotetraploid origin hypothesis of Bauhinia.</title>
        <authorList>
            <person name="Zhong Y."/>
            <person name="Chen Y."/>
            <person name="Zheng D."/>
            <person name="Pang J."/>
            <person name="Liu Y."/>
            <person name="Luo S."/>
            <person name="Meng S."/>
            <person name="Qian L."/>
            <person name="Wei D."/>
            <person name="Dai S."/>
            <person name="Zhou R."/>
        </authorList>
    </citation>
    <scope>NUCLEOTIDE SEQUENCE [LARGE SCALE GENOMIC DNA]</scope>
    <source>
        <strain evidence="1">BV-YZ2020</strain>
    </source>
</reference>
<keyword evidence="2" id="KW-1185">Reference proteome</keyword>
<dbReference type="EMBL" id="CM039437">
    <property type="protein sequence ID" value="KAI4305213.1"/>
    <property type="molecule type" value="Genomic_DNA"/>
</dbReference>
<sequence>MGLNLKDIPIHLCKVIQVSIDNSCKFIQRHPLLSSAFLVLFILYLFLSYIYSFLVYLSPFLLCAAILIRVFWSSEQTQIRNGRRDEIKIKDQQNSNEQRYSKIPRYERYNTVPEKRFKYSSQRALSRRRNFRDKRWELENVVDEKSKPLSAACNNNNNIRVSDSGIVKKECHSSGKEEGSSDSAANSGLRSQRSMSDLVDFIDSDDKNNSSIGCSVLDNENIEDGDDEDEEEAQEDRNKAVEWTEDDQKNLMDLGLSEIERNRRLESLIARRRARKLLKLQIEKGLIDIRNITPAQLAPLFISSRHPFDPTKDFDHIDELEMPGSAPSVLPPSRNPFDLPYDPSEEKPILTGDSFDQEFTIFNPKDMTYCRHESFSLGPSNLHVESKHDQGDREAYTFFFNGRKASDKLRLRRPQDKGNHDWLIEQLFAKGARQVSQSSDKHDESKSESEAKLPNPLKNKEIIKYEVGTESEKEITEIKGEGDEYAIVTKSMLEDTSEPDLMKNSNCGFAKIGQQIPKVETVVVSENPESKVHSPHSSYQNCLIPNVTSMHEPPLESFRFQLAKNDENVCYPEKRNSHTGTCSIASDLQVEVSEISSVDETITTTDAESVVYDGDIDKDIITSGSEDLGGTSFNSRGVHGIVKEDMGFAEVEKNLKDSSPILLEQTDEDKAADVSSGETPTHGINFGNTFGNVEKEAVVEIEEPQPLNSSDVSSPPKQLMDGSVDNPLHEAHSDNLEKGYSLEHFKKEAKVVDDVNDSAAIENDDTKNLQRVEDPAGTSNVQQGSVNEVSANSISSVSPRSILPVKTHKDQSSSSAFDVIQANVPESEIEDMTLATPLTTPSGQHPAERMLQNMQYFMTNSYLQSYYGVFSNFQDDSSSEIADDASTSYTFNEPIFDEQKMDGDSIENILRISLFGDVEENITSEIPSNKEIADSPEKSNQETHVFDKDNDVLINDKEDKVTLKFDENNEDKSASVIRQEAGVEIPTPEEMTKLDNIDEKSRELDENKATTKPSKLTLENDNSTTTEDAKMSGSVTKDETILHQGNDVDDGEVVDIKTRQGIQVDLPNLNENEGVCNPGKAEDETDSINIPTIEEVPSDSLISESSSEVPKVNIENESGSLRQEAAVEPSINAQVTSSSSAEVIPKKHDKLQAQLLVSNQPTREKPNESSEEMSSQNESKEVVEAHREKAETAIDSFAKDLPQPTMTEVSNLNSAQGAEVKSNEMNKKESIAEELEKNEAVVSAGEVDNSTNITHVGEPGKLVQLERSEGEESKKLVEGDKDSSQPTETSPAILKDEANKGHAES</sequence>
<protein>
    <submittedName>
        <fullName evidence="1">Uncharacterized protein</fullName>
    </submittedName>
</protein>
<accession>A0ACB9L6Y8</accession>
<dbReference type="Proteomes" id="UP000828941">
    <property type="component" value="Chromosome 12"/>
</dbReference>
<name>A0ACB9L6Y8_BAUVA</name>
<comment type="caution">
    <text evidence="1">The sequence shown here is derived from an EMBL/GenBank/DDBJ whole genome shotgun (WGS) entry which is preliminary data.</text>
</comment>
<evidence type="ECO:0000313" key="1">
    <source>
        <dbReference type="EMBL" id="KAI4305213.1"/>
    </source>
</evidence>
<evidence type="ECO:0000313" key="2">
    <source>
        <dbReference type="Proteomes" id="UP000828941"/>
    </source>
</evidence>